<evidence type="ECO:0008006" key="7">
    <source>
        <dbReference type="Google" id="ProtNLM"/>
    </source>
</evidence>
<evidence type="ECO:0000256" key="1">
    <source>
        <dbReference type="SAM" id="SignalP"/>
    </source>
</evidence>
<feature type="domain" description="Glycosyl hydrolase family 95 N-terminal" evidence="2">
    <location>
        <begin position="38"/>
        <end position="267"/>
    </location>
</feature>
<dbReference type="InterPro" id="IPR016518">
    <property type="entry name" value="Alpha-L-fucosidase"/>
</dbReference>
<dbReference type="InterPro" id="IPR008928">
    <property type="entry name" value="6-hairpin_glycosidase_sf"/>
</dbReference>
<accession>A0A9N9VZ21</accession>
<dbReference type="PANTHER" id="PTHR31084">
    <property type="entry name" value="ALPHA-L-FUCOSIDASE 2"/>
    <property type="match status" value="1"/>
</dbReference>
<evidence type="ECO:0000259" key="3">
    <source>
        <dbReference type="Pfam" id="PF21307"/>
    </source>
</evidence>
<dbReference type="GO" id="GO:0005975">
    <property type="term" value="P:carbohydrate metabolic process"/>
    <property type="evidence" value="ECO:0007669"/>
    <property type="project" value="InterPro"/>
</dbReference>
<dbReference type="InterPro" id="IPR013780">
    <property type="entry name" value="Glyco_hydro_b"/>
</dbReference>
<dbReference type="GO" id="GO:0004560">
    <property type="term" value="F:alpha-L-fucosidase activity"/>
    <property type="evidence" value="ECO:0007669"/>
    <property type="project" value="InterPro"/>
</dbReference>
<dbReference type="PANTHER" id="PTHR31084:SF0">
    <property type="entry name" value="ALPHA-L-FUCOSIDASE 2"/>
    <property type="match status" value="1"/>
</dbReference>
<sequence>MRRFSLRRLAVICFAIIDNVAGASEASYKLYYNASAVRDFFDALPIGNGRLGAVVHGYVDKELIRLNEESIWSGGPMDKVPPTAKDNLETLRQQILNGSLTEAGETWSQHFVPEYDDMRRYQPAGELRIDFPHDQAAISGYRRELDISNGVVSVSYNHGNITYSRESTANYPHNVLAFKISAAQPGSLNLSLGLSRSLNATHVSAELSPRQLTLHGTGQEDDTYRFASKARIALANDTGTVSSNGTAIEITGADEVWIFYSAETAYHHPDATYDDLDQIVAERLEEASRLGYEALRSESIEDYQSYYNRSSIDLGTSDEIGLKTVPERRENWKRGGNVVNDIEFMSLQFNYGKYLLIQSSRPGTLPANLQGIWNQAFNPAWDSKFTLNINLQMNYWLAQPLDLPEIAEPIVDFLDKLSVVGRDVATRMYGADGWCAHHNTDITFDATPYHGLTIAAPYPLGGAWVAFEAIEHFRFTRDKTFAKERTLPILKGAMDFIYSWATERDGHWITNPSCSPENSYYIPEGMTVAGENTGIDAGAMNDRAIMWEVMQGFVEISEALGLEEGVQRAKEFRDGIEGPVAGSFGQLLEYSREFRENQPGHRHFSPLVGAHPGTWTTRLTTPEDAEKAYTLLRWRMDNAGGGNSWAVTWASVLHARLFDSAHALQYLVELQDRWVHENLFSRNGGYFQIDGNSGYTASVVEMFLQSHAGVVHLGPAIPEAGQGLSSGSFKGWVGRGGFKIDMEWKDGKVRGASITSLKGSPLKIRIGNGVPYKVNGREYRGLDEEAFGTQAGEKYTIIV</sequence>
<dbReference type="Pfam" id="PF14498">
    <property type="entry name" value="Glyco_hyd_65N_2"/>
    <property type="match status" value="1"/>
</dbReference>
<dbReference type="InterPro" id="IPR027414">
    <property type="entry name" value="GH95_N_dom"/>
</dbReference>
<feature type="chain" id="PRO_5040497633" description="Alpha-L-fucosidase 2" evidence="1">
    <location>
        <begin position="23"/>
        <end position="799"/>
    </location>
</feature>
<feature type="domain" description="Alpha fucosidase A-like C-terminal" evidence="3">
    <location>
        <begin position="705"/>
        <end position="797"/>
    </location>
</feature>
<evidence type="ECO:0000259" key="2">
    <source>
        <dbReference type="Pfam" id="PF14498"/>
    </source>
</evidence>
<feature type="signal peptide" evidence="1">
    <location>
        <begin position="1"/>
        <end position="22"/>
    </location>
</feature>
<dbReference type="SUPFAM" id="SSF48208">
    <property type="entry name" value="Six-hairpin glycosidases"/>
    <property type="match status" value="1"/>
</dbReference>
<organism evidence="5 6">
    <name type="scientific">Clonostachys rhizophaga</name>
    <dbReference type="NCBI Taxonomy" id="160324"/>
    <lineage>
        <taxon>Eukaryota</taxon>
        <taxon>Fungi</taxon>
        <taxon>Dikarya</taxon>
        <taxon>Ascomycota</taxon>
        <taxon>Pezizomycotina</taxon>
        <taxon>Sordariomycetes</taxon>
        <taxon>Hypocreomycetidae</taxon>
        <taxon>Hypocreales</taxon>
        <taxon>Bionectriaceae</taxon>
        <taxon>Clonostachys</taxon>
    </lineage>
</organism>
<dbReference type="InterPro" id="IPR054363">
    <property type="entry name" value="GH95_cat"/>
</dbReference>
<dbReference type="InterPro" id="IPR049053">
    <property type="entry name" value="AFCA-like_C"/>
</dbReference>
<dbReference type="PIRSF" id="PIRSF007663">
    <property type="entry name" value="UCP007663"/>
    <property type="match status" value="1"/>
</dbReference>
<reference evidence="5" key="1">
    <citation type="submission" date="2021-10" db="EMBL/GenBank/DDBJ databases">
        <authorList>
            <person name="Piombo E."/>
        </authorList>
    </citation>
    <scope>NUCLEOTIDE SEQUENCE</scope>
</reference>
<evidence type="ECO:0000313" key="5">
    <source>
        <dbReference type="EMBL" id="CAH0033480.1"/>
    </source>
</evidence>
<dbReference type="OrthoDB" id="2848340at2759"/>
<name>A0A9N9VZ21_9HYPO</name>
<dbReference type="AlphaFoldDB" id="A0A9N9VZ21"/>
<evidence type="ECO:0000313" key="6">
    <source>
        <dbReference type="Proteomes" id="UP000696573"/>
    </source>
</evidence>
<comment type="caution">
    <text evidence="5">The sequence shown here is derived from an EMBL/GenBank/DDBJ whole genome shotgun (WGS) entry which is preliminary data.</text>
</comment>
<dbReference type="Gene3D" id="2.70.98.50">
    <property type="entry name" value="putative glycoside hydrolase family protein from bacillus halodurans"/>
    <property type="match status" value="1"/>
</dbReference>
<gene>
    <name evidence="5" type="ORF">CRHIZ90672A_00008737</name>
</gene>
<keyword evidence="6" id="KW-1185">Reference proteome</keyword>
<proteinExistence type="predicted"/>
<protein>
    <recommendedName>
        <fullName evidence="7">Alpha-L-fucosidase 2</fullName>
    </recommendedName>
</protein>
<dbReference type="Pfam" id="PF22124">
    <property type="entry name" value="Glyco_hydro_95_cat"/>
    <property type="match status" value="1"/>
</dbReference>
<feature type="domain" description="Glycosyl hydrolase family 95 catalytic" evidence="4">
    <location>
        <begin position="291"/>
        <end position="702"/>
    </location>
</feature>
<dbReference type="Pfam" id="PF21307">
    <property type="entry name" value="Glyco_hydro_95_C"/>
    <property type="match status" value="1"/>
</dbReference>
<dbReference type="Proteomes" id="UP000696573">
    <property type="component" value="Unassembled WGS sequence"/>
</dbReference>
<evidence type="ECO:0000259" key="4">
    <source>
        <dbReference type="Pfam" id="PF22124"/>
    </source>
</evidence>
<dbReference type="EMBL" id="CABFNQ020000747">
    <property type="protein sequence ID" value="CAH0033480.1"/>
    <property type="molecule type" value="Genomic_DNA"/>
</dbReference>
<keyword evidence="1" id="KW-0732">Signal</keyword>
<dbReference type="Gene3D" id="2.60.40.1180">
    <property type="entry name" value="Golgi alpha-mannosidase II"/>
    <property type="match status" value="1"/>
</dbReference>